<name>A0A482WJS8_LAOST</name>
<keyword evidence="7" id="KW-0547">Nucleotide-binding</keyword>
<evidence type="ECO:0000256" key="2">
    <source>
        <dbReference type="ARBA" id="ARBA00008832"/>
    </source>
</evidence>
<dbReference type="AlphaFoldDB" id="A0A482WJS8"/>
<protein>
    <recommendedName>
        <fullName evidence="3">mitogen-activated protein kinase</fullName>
        <ecNumber evidence="3">2.7.11.24</ecNumber>
    </recommendedName>
</protein>
<dbReference type="InterPro" id="IPR011009">
    <property type="entry name" value="Kinase-like_dom_sf"/>
</dbReference>
<dbReference type="STRING" id="195883.A0A482WJS8"/>
<evidence type="ECO:0000313" key="11">
    <source>
        <dbReference type="EMBL" id="RZF33733.1"/>
    </source>
</evidence>
<reference evidence="11 12" key="1">
    <citation type="journal article" date="2017" name="Gigascience">
        <title>Genome sequence of the small brown planthopper, Laodelphax striatellus.</title>
        <authorList>
            <person name="Zhu J."/>
            <person name="Jiang F."/>
            <person name="Wang X."/>
            <person name="Yang P."/>
            <person name="Bao Y."/>
            <person name="Zhao W."/>
            <person name="Wang W."/>
            <person name="Lu H."/>
            <person name="Wang Q."/>
            <person name="Cui N."/>
            <person name="Li J."/>
            <person name="Chen X."/>
            <person name="Luo L."/>
            <person name="Yu J."/>
            <person name="Kang L."/>
            <person name="Cui F."/>
        </authorList>
    </citation>
    <scope>NUCLEOTIDE SEQUENCE [LARGE SCALE GENOMIC DNA]</scope>
    <source>
        <strain evidence="11">Lst14</strain>
    </source>
</reference>
<dbReference type="InterPro" id="IPR008349">
    <property type="entry name" value="MAPK_ERK1/2"/>
</dbReference>
<evidence type="ECO:0000313" key="12">
    <source>
        <dbReference type="Proteomes" id="UP000291343"/>
    </source>
</evidence>
<evidence type="ECO:0000256" key="8">
    <source>
        <dbReference type="ARBA" id="ARBA00022777"/>
    </source>
</evidence>
<dbReference type="OrthoDB" id="192887at2759"/>
<dbReference type="InterPro" id="IPR050117">
    <property type="entry name" value="MAPK"/>
</dbReference>
<sequence length="82" mass="9123">MLNSKGYTKSIDMWSVGCILAEMISNRPIFPGKHYLDQLNHILGVLGSPSAEDLECIINEKVPIDLFESISLTLANHPILQQ</sequence>
<dbReference type="EC" id="2.7.11.24" evidence="3"/>
<dbReference type="Gene3D" id="1.10.510.10">
    <property type="entry name" value="Transferase(Phosphotransferase) domain 1"/>
    <property type="match status" value="1"/>
</dbReference>
<keyword evidence="9" id="KW-0067">ATP-binding</keyword>
<evidence type="ECO:0000256" key="9">
    <source>
        <dbReference type="ARBA" id="ARBA00022840"/>
    </source>
</evidence>
<dbReference type="PROSITE" id="PS50011">
    <property type="entry name" value="PROTEIN_KINASE_DOM"/>
    <property type="match status" value="1"/>
</dbReference>
<dbReference type="EMBL" id="QKKF02033519">
    <property type="protein sequence ID" value="RZF33733.1"/>
    <property type="molecule type" value="Genomic_DNA"/>
</dbReference>
<evidence type="ECO:0000256" key="7">
    <source>
        <dbReference type="ARBA" id="ARBA00022741"/>
    </source>
</evidence>
<keyword evidence="5" id="KW-0597">Phosphoprotein</keyword>
<evidence type="ECO:0000259" key="10">
    <source>
        <dbReference type="PROSITE" id="PS50011"/>
    </source>
</evidence>
<dbReference type="GO" id="GO:0005524">
    <property type="term" value="F:ATP binding"/>
    <property type="evidence" value="ECO:0007669"/>
    <property type="project" value="UniProtKB-KW"/>
</dbReference>
<evidence type="ECO:0000256" key="6">
    <source>
        <dbReference type="ARBA" id="ARBA00022679"/>
    </source>
</evidence>
<gene>
    <name evidence="11" type="ORF">LSTR_LSTR017443</name>
</gene>
<evidence type="ECO:0000256" key="5">
    <source>
        <dbReference type="ARBA" id="ARBA00022553"/>
    </source>
</evidence>
<dbReference type="SMR" id="A0A482WJS8"/>
<accession>A0A482WJS8</accession>
<dbReference type="InterPro" id="IPR000719">
    <property type="entry name" value="Prot_kinase_dom"/>
</dbReference>
<keyword evidence="6" id="KW-0808">Transferase</keyword>
<comment type="similarity">
    <text evidence="2">Belongs to the protein kinase superfamily. CMGC Ser/Thr protein kinase family. MAP kinase subfamily.</text>
</comment>
<comment type="caution">
    <text evidence="11">The sequence shown here is derived from an EMBL/GenBank/DDBJ whole genome shotgun (WGS) entry which is preliminary data.</text>
</comment>
<organism evidence="11 12">
    <name type="scientific">Laodelphax striatellus</name>
    <name type="common">Small brown planthopper</name>
    <name type="synonym">Delphax striatella</name>
    <dbReference type="NCBI Taxonomy" id="195883"/>
    <lineage>
        <taxon>Eukaryota</taxon>
        <taxon>Metazoa</taxon>
        <taxon>Ecdysozoa</taxon>
        <taxon>Arthropoda</taxon>
        <taxon>Hexapoda</taxon>
        <taxon>Insecta</taxon>
        <taxon>Pterygota</taxon>
        <taxon>Neoptera</taxon>
        <taxon>Paraneoptera</taxon>
        <taxon>Hemiptera</taxon>
        <taxon>Auchenorrhyncha</taxon>
        <taxon>Fulgoroidea</taxon>
        <taxon>Delphacidae</taxon>
        <taxon>Criomorphinae</taxon>
        <taxon>Laodelphax</taxon>
    </lineage>
</organism>
<keyword evidence="8" id="KW-0418">Kinase</keyword>
<proteinExistence type="inferred from homology"/>
<dbReference type="FunFam" id="1.10.510.10:FF:000624">
    <property type="entry name" value="Mitogen-activated protein kinase"/>
    <property type="match status" value="1"/>
</dbReference>
<dbReference type="InParanoid" id="A0A482WJS8"/>
<dbReference type="Proteomes" id="UP000291343">
    <property type="component" value="Unassembled WGS sequence"/>
</dbReference>
<dbReference type="SUPFAM" id="SSF56112">
    <property type="entry name" value="Protein kinase-like (PK-like)"/>
    <property type="match status" value="1"/>
</dbReference>
<evidence type="ECO:0000256" key="3">
    <source>
        <dbReference type="ARBA" id="ARBA00012411"/>
    </source>
</evidence>
<feature type="domain" description="Protein kinase" evidence="10">
    <location>
        <begin position="1"/>
        <end position="80"/>
    </location>
</feature>
<comment type="cofactor">
    <cofactor evidence="1">
        <name>Mg(2+)</name>
        <dbReference type="ChEBI" id="CHEBI:18420"/>
    </cofactor>
</comment>
<dbReference type="PANTHER" id="PTHR24055">
    <property type="entry name" value="MITOGEN-ACTIVATED PROTEIN KINASE"/>
    <property type="match status" value="1"/>
</dbReference>
<keyword evidence="4" id="KW-0723">Serine/threonine-protein kinase</keyword>
<evidence type="ECO:0000256" key="1">
    <source>
        <dbReference type="ARBA" id="ARBA00001946"/>
    </source>
</evidence>
<dbReference type="PRINTS" id="PR01770">
    <property type="entry name" value="ERK1ERK2MAPK"/>
</dbReference>
<keyword evidence="12" id="KW-1185">Reference proteome</keyword>
<evidence type="ECO:0000256" key="4">
    <source>
        <dbReference type="ARBA" id="ARBA00022527"/>
    </source>
</evidence>
<dbReference type="GO" id="GO:0004707">
    <property type="term" value="F:MAP kinase activity"/>
    <property type="evidence" value="ECO:0007669"/>
    <property type="project" value="UniProtKB-EC"/>
</dbReference>
<dbReference type="Pfam" id="PF00069">
    <property type="entry name" value="Pkinase"/>
    <property type="match status" value="1"/>
</dbReference>